<reference evidence="1" key="1">
    <citation type="submission" date="2021-02" db="EMBL/GenBank/DDBJ databases">
        <authorList>
            <consortium name="DOE Joint Genome Institute"/>
            <person name="Ahrendt S."/>
            <person name="Looney B.P."/>
            <person name="Miyauchi S."/>
            <person name="Morin E."/>
            <person name="Drula E."/>
            <person name="Courty P.E."/>
            <person name="Chicoki N."/>
            <person name="Fauchery L."/>
            <person name="Kohler A."/>
            <person name="Kuo A."/>
            <person name="Labutti K."/>
            <person name="Pangilinan J."/>
            <person name="Lipzen A."/>
            <person name="Riley R."/>
            <person name="Andreopoulos W."/>
            <person name="He G."/>
            <person name="Johnson J."/>
            <person name="Barry K.W."/>
            <person name="Grigoriev I.V."/>
            <person name="Nagy L."/>
            <person name="Hibbett D."/>
            <person name="Henrissat B."/>
            <person name="Matheny P.B."/>
            <person name="Labbe J."/>
            <person name="Martin F."/>
        </authorList>
    </citation>
    <scope>NUCLEOTIDE SEQUENCE</scope>
    <source>
        <strain evidence="1">FP105234-sp</strain>
    </source>
</reference>
<comment type="caution">
    <text evidence="1">The sequence shown here is derived from an EMBL/GenBank/DDBJ whole genome shotgun (WGS) entry which is preliminary data.</text>
</comment>
<keyword evidence="2" id="KW-1185">Reference proteome</keyword>
<reference evidence="1" key="2">
    <citation type="journal article" date="2022" name="New Phytol.">
        <title>Evolutionary transition to the ectomycorrhizal habit in the genomes of a hyperdiverse lineage of mushroom-forming fungi.</title>
        <authorList>
            <person name="Looney B."/>
            <person name="Miyauchi S."/>
            <person name="Morin E."/>
            <person name="Drula E."/>
            <person name="Courty P.E."/>
            <person name="Kohler A."/>
            <person name="Kuo A."/>
            <person name="LaButti K."/>
            <person name="Pangilinan J."/>
            <person name="Lipzen A."/>
            <person name="Riley R."/>
            <person name="Andreopoulos W."/>
            <person name="He G."/>
            <person name="Johnson J."/>
            <person name="Nolan M."/>
            <person name="Tritt A."/>
            <person name="Barry K.W."/>
            <person name="Grigoriev I.V."/>
            <person name="Nagy L.G."/>
            <person name="Hibbett D."/>
            <person name="Henrissat B."/>
            <person name="Matheny P.B."/>
            <person name="Labbe J."/>
            <person name="Martin F.M."/>
        </authorList>
    </citation>
    <scope>NUCLEOTIDE SEQUENCE</scope>
    <source>
        <strain evidence="1">FP105234-sp</strain>
    </source>
</reference>
<protein>
    <submittedName>
        <fullName evidence="1">Uncharacterized protein</fullName>
    </submittedName>
</protein>
<gene>
    <name evidence="1" type="ORF">FA95DRAFT_784107</name>
</gene>
<accession>A0ACB8RAI4</accession>
<proteinExistence type="predicted"/>
<evidence type="ECO:0000313" key="1">
    <source>
        <dbReference type="EMBL" id="KAI0041013.1"/>
    </source>
</evidence>
<dbReference type="EMBL" id="MU276151">
    <property type="protein sequence ID" value="KAI0041013.1"/>
    <property type="molecule type" value="Genomic_DNA"/>
</dbReference>
<organism evidence="1 2">
    <name type="scientific">Auriscalpium vulgare</name>
    <dbReference type="NCBI Taxonomy" id="40419"/>
    <lineage>
        <taxon>Eukaryota</taxon>
        <taxon>Fungi</taxon>
        <taxon>Dikarya</taxon>
        <taxon>Basidiomycota</taxon>
        <taxon>Agaricomycotina</taxon>
        <taxon>Agaricomycetes</taxon>
        <taxon>Russulales</taxon>
        <taxon>Auriscalpiaceae</taxon>
        <taxon>Auriscalpium</taxon>
    </lineage>
</organism>
<evidence type="ECO:0000313" key="2">
    <source>
        <dbReference type="Proteomes" id="UP000814033"/>
    </source>
</evidence>
<name>A0ACB8RAI4_9AGAM</name>
<dbReference type="Proteomes" id="UP000814033">
    <property type="component" value="Unassembled WGS sequence"/>
</dbReference>
<sequence>MPSAETPIARGRADQPDSMPEDPYNTPVHRTTEELRAKGFSEDAINEVISRVRPLREVAWERLEQDAHRTGMLIDANYESMLAARAMMELVKKSSDEHMQLLMKLKAEVADMDSEIVELYRARGEPLPSYYKRPQF</sequence>